<dbReference type="InterPro" id="IPR001466">
    <property type="entry name" value="Beta-lactam-related"/>
</dbReference>
<dbReference type="Proteomes" id="UP000053676">
    <property type="component" value="Unassembled WGS sequence"/>
</dbReference>
<dbReference type="KEGG" id="nai:NECAME_06937"/>
<sequence>MLVDRGRLKYSDKISSFWPEFAKQGKENITVEMVLAHTSGLACLDGKISYEDACDHERMAKFIEESKPIWEPGKAVGYHALSYGWLVDQIIRRTDAKKRGIGQFFKEEIADKHGMFVALFITS</sequence>
<dbReference type="EMBL" id="KI657965">
    <property type="protein sequence ID" value="ETN84304.1"/>
    <property type="molecule type" value="Genomic_DNA"/>
</dbReference>
<dbReference type="InterPro" id="IPR012338">
    <property type="entry name" value="Beta-lactam/transpept-like"/>
</dbReference>
<name>W2TRM3_NECAM</name>
<keyword evidence="3" id="KW-1185">Reference proteome</keyword>
<organism evidence="2 3">
    <name type="scientific">Necator americanus</name>
    <name type="common">Human hookworm</name>
    <dbReference type="NCBI Taxonomy" id="51031"/>
    <lineage>
        <taxon>Eukaryota</taxon>
        <taxon>Metazoa</taxon>
        <taxon>Ecdysozoa</taxon>
        <taxon>Nematoda</taxon>
        <taxon>Chromadorea</taxon>
        <taxon>Rhabditida</taxon>
        <taxon>Rhabditina</taxon>
        <taxon>Rhabditomorpha</taxon>
        <taxon>Strongyloidea</taxon>
        <taxon>Ancylostomatidae</taxon>
        <taxon>Bunostominae</taxon>
        <taxon>Necator</taxon>
    </lineage>
</organism>
<accession>W2TRM3</accession>
<evidence type="ECO:0000313" key="3">
    <source>
        <dbReference type="Proteomes" id="UP000053676"/>
    </source>
</evidence>
<evidence type="ECO:0000313" key="2">
    <source>
        <dbReference type="EMBL" id="ETN84304.1"/>
    </source>
</evidence>
<evidence type="ECO:0000259" key="1">
    <source>
        <dbReference type="Pfam" id="PF00144"/>
    </source>
</evidence>
<dbReference type="AlphaFoldDB" id="W2TRM3"/>
<dbReference type="SUPFAM" id="SSF56601">
    <property type="entry name" value="beta-lactamase/transpeptidase-like"/>
    <property type="match status" value="1"/>
</dbReference>
<dbReference type="InterPro" id="IPR052907">
    <property type="entry name" value="Beta-lactamase/esterase"/>
</dbReference>
<dbReference type="STRING" id="51031.W2TRM3"/>
<dbReference type="Gene3D" id="3.40.710.10">
    <property type="entry name" value="DD-peptidase/beta-lactamase superfamily"/>
    <property type="match status" value="1"/>
</dbReference>
<feature type="domain" description="Beta-lactamase-related" evidence="1">
    <location>
        <begin position="1"/>
        <end position="115"/>
    </location>
</feature>
<proteinExistence type="predicted"/>
<dbReference type="PANTHER" id="PTHR43319">
    <property type="entry name" value="BETA-LACTAMASE-RELATED"/>
    <property type="match status" value="1"/>
</dbReference>
<dbReference type="PANTHER" id="PTHR43319:SF3">
    <property type="entry name" value="BETA-LACTAMASE-RELATED DOMAIN-CONTAINING PROTEIN"/>
    <property type="match status" value="1"/>
</dbReference>
<protein>
    <recommendedName>
        <fullName evidence="1">Beta-lactamase-related domain-containing protein</fullName>
    </recommendedName>
</protein>
<dbReference type="Pfam" id="PF00144">
    <property type="entry name" value="Beta-lactamase"/>
    <property type="match status" value="1"/>
</dbReference>
<dbReference type="OrthoDB" id="5946976at2759"/>
<reference evidence="3" key="1">
    <citation type="journal article" date="2014" name="Nat. Genet.">
        <title>Genome of the human hookworm Necator americanus.</title>
        <authorList>
            <person name="Tang Y.T."/>
            <person name="Gao X."/>
            <person name="Rosa B.A."/>
            <person name="Abubucker S."/>
            <person name="Hallsworth-Pepin K."/>
            <person name="Martin J."/>
            <person name="Tyagi R."/>
            <person name="Heizer E."/>
            <person name="Zhang X."/>
            <person name="Bhonagiri-Palsikar V."/>
            <person name="Minx P."/>
            <person name="Warren W.C."/>
            <person name="Wang Q."/>
            <person name="Zhan B."/>
            <person name="Hotez P.J."/>
            <person name="Sternberg P.W."/>
            <person name="Dougall A."/>
            <person name="Gaze S.T."/>
            <person name="Mulvenna J."/>
            <person name="Sotillo J."/>
            <person name="Ranganathan S."/>
            <person name="Rabelo E.M."/>
            <person name="Wilson R.K."/>
            <person name="Felgner P.L."/>
            <person name="Bethony J."/>
            <person name="Hawdon J.M."/>
            <person name="Gasser R.B."/>
            <person name="Loukas A."/>
            <person name="Mitreva M."/>
        </authorList>
    </citation>
    <scope>NUCLEOTIDE SEQUENCE [LARGE SCALE GENOMIC DNA]</scope>
</reference>
<gene>
    <name evidence="2" type="ORF">NECAME_06937</name>
</gene>